<reference evidence="1" key="1">
    <citation type="journal article" date="2015" name="Nature">
        <title>Complex archaea that bridge the gap between prokaryotes and eukaryotes.</title>
        <authorList>
            <person name="Spang A."/>
            <person name="Saw J.H."/>
            <person name="Jorgensen S.L."/>
            <person name="Zaremba-Niedzwiedzka K."/>
            <person name="Martijn J."/>
            <person name="Lind A.E."/>
            <person name="van Eijk R."/>
            <person name="Schleper C."/>
            <person name="Guy L."/>
            <person name="Ettema T.J."/>
        </authorList>
    </citation>
    <scope>NUCLEOTIDE SEQUENCE</scope>
</reference>
<gene>
    <name evidence="1" type="ORF">LCGC14_3026380</name>
</gene>
<protein>
    <submittedName>
        <fullName evidence="1">Uncharacterized protein</fullName>
    </submittedName>
</protein>
<comment type="caution">
    <text evidence="1">The sequence shown here is derived from an EMBL/GenBank/DDBJ whole genome shotgun (WGS) entry which is preliminary data.</text>
</comment>
<organism evidence="1">
    <name type="scientific">marine sediment metagenome</name>
    <dbReference type="NCBI Taxonomy" id="412755"/>
    <lineage>
        <taxon>unclassified sequences</taxon>
        <taxon>metagenomes</taxon>
        <taxon>ecological metagenomes</taxon>
    </lineage>
</organism>
<dbReference type="AlphaFoldDB" id="A0A0F8WTK7"/>
<proteinExistence type="predicted"/>
<accession>A0A0F8WTK7</accession>
<dbReference type="EMBL" id="LAZR01063072">
    <property type="protein sequence ID" value="KKK60237.1"/>
    <property type="molecule type" value="Genomic_DNA"/>
</dbReference>
<evidence type="ECO:0000313" key="1">
    <source>
        <dbReference type="EMBL" id="KKK60237.1"/>
    </source>
</evidence>
<feature type="non-terminal residue" evidence="1">
    <location>
        <position position="36"/>
    </location>
</feature>
<sequence>MPNQDAELYVSKFNTNVQLLAQQSKDRFANWVQTGS</sequence>
<name>A0A0F8WTK7_9ZZZZ</name>